<dbReference type="Gene3D" id="3.40.50.10810">
    <property type="entry name" value="Tandem AAA-ATPase domain"/>
    <property type="match status" value="1"/>
</dbReference>
<evidence type="ECO:0000256" key="1">
    <source>
        <dbReference type="ARBA" id="ARBA00022801"/>
    </source>
</evidence>
<dbReference type="Pfam" id="PF00271">
    <property type="entry name" value="Helicase_C"/>
    <property type="match status" value="1"/>
</dbReference>
<keyword evidence="1" id="KW-0378">Hydrolase</keyword>
<dbReference type="PROSITE" id="PS51192">
    <property type="entry name" value="HELICASE_ATP_BIND_1"/>
    <property type="match status" value="1"/>
</dbReference>
<reference evidence="4 5" key="1">
    <citation type="journal article" date="2014" name="Int. J. Syst. Evol. Microbiol.">
        <title>Listeria floridensis sp. nov., Listeria aquatica sp. nov., Listeria cornellensis sp. nov., Listeria riparia sp. nov. and Listeria grandensis sp. nov., from agricultural and natural environments.</title>
        <authorList>
            <person name="den Bakker H.C."/>
            <person name="Warchocki S."/>
            <person name="Wright E.M."/>
            <person name="Allred A.F."/>
            <person name="Ahlstrom C."/>
            <person name="Manuel C.S."/>
            <person name="Stasiewicz M.J."/>
            <person name="Burrell A."/>
            <person name="Roof S."/>
            <person name="Strawn L."/>
            <person name="Fortes E.D."/>
            <person name="Nightingale K.K."/>
            <person name="Kephart D."/>
            <person name="Wiedmann M."/>
        </authorList>
    </citation>
    <scope>NUCLEOTIDE SEQUENCE [LARGE SCALE GENOMIC DNA]</scope>
    <source>
        <strain evidence="4 5">FSL S10-1187</strain>
    </source>
</reference>
<comment type="caution">
    <text evidence="4">The sequence shown here is derived from an EMBL/GenBank/DDBJ whole genome shotgun (WGS) entry which is preliminary data.</text>
</comment>
<proteinExistence type="predicted"/>
<dbReference type="Proteomes" id="UP000019249">
    <property type="component" value="Unassembled WGS sequence"/>
</dbReference>
<evidence type="ECO:0000313" key="5">
    <source>
        <dbReference type="Proteomes" id="UP000019249"/>
    </source>
</evidence>
<dbReference type="PANTHER" id="PTHR10799">
    <property type="entry name" value="SNF2/RAD54 HELICASE FAMILY"/>
    <property type="match status" value="1"/>
</dbReference>
<dbReference type="InterPro" id="IPR013663">
    <property type="entry name" value="Helicase_SWF/SNF/SWI_bac"/>
</dbReference>
<evidence type="ECO:0000259" key="3">
    <source>
        <dbReference type="PROSITE" id="PS51194"/>
    </source>
</evidence>
<dbReference type="InterPro" id="IPR027417">
    <property type="entry name" value="P-loop_NTPase"/>
</dbReference>
<evidence type="ECO:0008006" key="6">
    <source>
        <dbReference type="Google" id="ProtNLM"/>
    </source>
</evidence>
<gene>
    <name evidence="4" type="ORF">MFLO_06064</name>
</gene>
<dbReference type="InterPro" id="IPR038718">
    <property type="entry name" value="SNF2-like_sf"/>
</dbReference>
<dbReference type="InterPro" id="IPR000330">
    <property type="entry name" value="SNF2_N"/>
</dbReference>
<dbReference type="InterPro" id="IPR049730">
    <property type="entry name" value="SNF2/RAD54-like_C"/>
</dbReference>
<dbReference type="Pfam" id="PF08455">
    <property type="entry name" value="SNF2_assoc"/>
    <property type="match status" value="1"/>
</dbReference>
<dbReference type="EMBL" id="AODF01000009">
    <property type="protein sequence ID" value="EUJ32834.1"/>
    <property type="molecule type" value="Genomic_DNA"/>
</dbReference>
<protein>
    <recommendedName>
        <fullName evidence="6">Helicase</fullName>
    </recommendedName>
</protein>
<evidence type="ECO:0000259" key="2">
    <source>
        <dbReference type="PROSITE" id="PS51192"/>
    </source>
</evidence>
<dbReference type="CDD" id="cd18793">
    <property type="entry name" value="SF2_C_SNF"/>
    <property type="match status" value="1"/>
</dbReference>
<organism evidence="4 5">
    <name type="scientific">Listeria floridensis FSL S10-1187</name>
    <dbReference type="NCBI Taxonomy" id="1265817"/>
    <lineage>
        <taxon>Bacteria</taxon>
        <taxon>Bacillati</taxon>
        <taxon>Bacillota</taxon>
        <taxon>Bacilli</taxon>
        <taxon>Bacillales</taxon>
        <taxon>Listeriaceae</taxon>
        <taxon>Listeria</taxon>
    </lineage>
</organism>
<keyword evidence="5" id="KW-1185">Reference proteome</keyword>
<dbReference type="PROSITE" id="PS51194">
    <property type="entry name" value="HELICASE_CTER"/>
    <property type="match status" value="1"/>
</dbReference>
<accession>A0ABP3AZ61</accession>
<evidence type="ECO:0000313" key="4">
    <source>
        <dbReference type="EMBL" id="EUJ32834.1"/>
    </source>
</evidence>
<dbReference type="SMART" id="SM00487">
    <property type="entry name" value="DEXDc"/>
    <property type="match status" value="1"/>
</dbReference>
<dbReference type="Pfam" id="PF00176">
    <property type="entry name" value="SNF2-rel_dom"/>
    <property type="match status" value="1"/>
</dbReference>
<sequence length="893" mass="102279">MVKLVPEGRTNRLALELKVGPERTYVVKQIGAFLSAVHEQQIYEFTAHFSYDPSEHQFTETDLTLLNQLRTIFEAAKLYDTELDSFAKSYREDKRLLIPPDRARSLLEELSDNGAIFQLYTAKNELALQYPSFRAVDGALDFSYQFGETAAGKYQIEFETLQQAVFLELYRAVFLDGTIHFLSGENWDSLAPLRDFQATANGNVIQFSESQLSEMVSYVLPTLQKSGQVEIDETIENRIDREALLAELWITPFEEDKHQLKLEYRYGDQVFDPFQTTELKKSDGKIVMRDIERESAIMNAIENAPIVFSADRMVLEADDPKLYQFYYRILPKLEELLTVHMAPELKQMIEQQAEAAASFDLPDQGGLLSISFDFMGIPEAEIRDVLLSLKEKKSFHRLKNGRFLSLEDESYQEIAQMLEWLDLRRNAIQQTVQVPVYRGIQLYETLSEDTKLHEQFSKNYLGLLETIEKSGTIHYELPKALTATLRDYQVTGFEWLKSLSRYQLGGILADDMGLGKTIQTITYLASELEEHAELEPILIVTPASLLYNWLNEFEAFAREIPVTIIQGTKDVRDEQIAAIEGNQVYLISYPTLRQDYEAFSGKTFHTVILDESQTVKNYATKASQAVRAIHARTRFALSGTPLENSIEELWTVFQTIMPGFFPSLRKFKELKHEKIAEMIRPFLLRRLKQDVVKELPDKLETNLFSELTTEQKSLYLAYLERIQQDISGGTYGRGEEHIKLLAGLTRLRQICCDPHMFDSNYHGESGKLNQLIDTIEAARENGQRILIFSQFTSMLNIIAKKLETDYDFFYLDGKTSAKARTEMATAFNNGEKELFLISLKAGGTGLNLTGADTVILFDLWWNPAVEAQAASRAHRIGQKKSCTSHSTDYKRYD</sequence>
<feature type="domain" description="Helicase C-terminal" evidence="3">
    <location>
        <begin position="767"/>
        <end position="893"/>
    </location>
</feature>
<dbReference type="Gene3D" id="3.40.50.300">
    <property type="entry name" value="P-loop containing nucleotide triphosphate hydrolases"/>
    <property type="match status" value="1"/>
</dbReference>
<dbReference type="InterPro" id="IPR001650">
    <property type="entry name" value="Helicase_C-like"/>
</dbReference>
<dbReference type="InterPro" id="IPR014001">
    <property type="entry name" value="Helicase_ATP-bd"/>
</dbReference>
<dbReference type="SMART" id="SM00490">
    <property type="entry name" value="HELICc"/>
    <property type="match status" value="1"/>
</dbReference>
<name>A0ABP3AZ61_9LIST</name>
<dbReference type="SUPFAM" id="SSF52540">
    <property type="entry name" value="P-loop containing nucleoside triphosphate hydrolases"/>
    <property type="match status" value="2"/>
</dbReference>
<feature type="domain" description="Helicase ATP-binding" evidence="2">
    <location>
        <begin position="497"/>
        <end position="659"/>
    </location>
</feature>